<protein>
    <submittedName>
        <fullName evidence="2">Uncharacterized protein</fullName>
    </submittedName>
</protein>
<keyword evidence="3" id="KW-1185">Reference proteome</keyword>
<dbReference type="OrthoDB" id="7428913at2"/>
<evidence type="ECO:0000313" key="3">
    <source>
        <dbReference type="Proteomes" id="UP000263833"/>
    </source>
</evidence>
<dbReference type="RefSeq" id="WP_115549717.1">
    <property type="nucleotide sequence ID" value="NZ_QRGP01000002.1"/>
</dbReference>
<dbReference type="Proteomes" id="UP000263833">
    <property type="component" value="Unassembled WGS sequence"/>
</dbReference>
<evidence type="ECO:0000313" key="2">
    <source>
        <dbReference type="EMBL" id="RDV02613.1"/>
    </source>
</evidence>
<sequence>MRPYFILPMAFLLPGCVASVVGEVVTAPIKVVSKTADVMTTSQSEADEKRGRELRKQEERLGKLARKRDKAREDCADGDREACIHYEALEAEIAAEKDRID</sequence>
<evidence type="ECO:0000256" key="1">
    <source>
        <dbReference type="SAM" id="MobiDB-lite"/>
    </source>
</evidence>
<organism evidence="2 3">
    <name type="scientific">Sphingorhabdus pulchriflava</name>
    <dbReference type="NCBI Taxonomy" id="2292257"/>
    <lineage>
        <taxon>Bacteria</taxon>
        <taxon>Pseudomonadati</taxon>
        <taxon>Pseudomonadota</taxon>
        <taxon>Alphaproteobacteria</taxon>
        <taxon>Sphingomonadales</taxon>
        <taxon>Sphingomonadaceae</taxon>
        <taxon>Sphingorhabdus</taxon>
    </lineage>
</organism>
<proteinExistence type="predicted"/>
<feature type="region of interest" description="Disordered" evidence="1">
    <location>
        <begin position="39"/>
        <end position="62"/>
    </location>
</feature>
<dbReference type="EMBL" id="QRGP01000002">
    <property type="protein sequence ID" value="RDV02613.1"/>
    <property type="molecule type" value="Genomic_DNA"/>
</dbReference>
<feature type="compositionally biased region" description="Basic and acidic residues" evidence="1">
    <location>
        <begin position="46"/>
        <end position="62"/>
    </location>
</feature>
<comment type="caution">
    <text evidence="2">The sequence shown here is derived from an EMBL/GenBank/DDBJ whole genome shotgun (WGS) entry which is preliminary data.</text>
</comment>
<dbReference type="AlphaFoldDB" id="A0A371B596"/>
<accession>A0A371B596</accession>
<gene>
    <name evidence="2" type="ORF">DXH95_11680</name>
</gene>
<name>A0A371B596_9SPHN</name>
<reference evidence="3" key="1">
    <citation type="submission" date="2018-08" db="EMBL/GenBank/DDBJ databases">
        <authorList>
            <person name="Kim S.-J."/>
            <person name="Jung G.-Y."/>
        </authorList>
    </citation>
    <scope>NUCLEOTIDE SEQUENCE [LARGE SCALE GENOMIC DNA]</scope>
    <source>
        <strain evidence="3">GY_G</strain>
    </source>
</reference>